<dbReference type="PANTHER" id="PTHR10974:SF6">
    <property type="entry name" value="PROTEIN CBG19234"/>
    <property type="match status" value="1"/>
</dbReference>
<organism evidence="1 2">
    <name type="scientific">Ditylenchus dipsaci</name>
    <dbReference type="NCBI Taxonomy" id="166011"/>
    <lineage>
        <taxon>Eukaryota</taxon>
        <taxon>Metazoa</taxon>
        <taxon>Ecdysozoa</taxon>
        <taxon>Nematoda</taxon>
        <taxon>Chromadorea</taxon>
        <taxon>Rhabditida</taxon>
        <taxon>Tylenchina</taxon>
        <taxon>Tylenchomorpha</taxon>
        <taxon>Sphaerularioidea</taxon>
        <taxon>Anguinidae</taxon>
        <taxon>Anguininae</taxon>
        <taxon>Ditylenchus</taxon>
    </lineage>
</organism>
<keyword evidence="1" id="KW-1185">Reference proteome</keyword>
<sequence>MSNQLYELRIKMVFVIFGSNRRTLCLVVLVACFILFATRQNPLDQMDYSQSHPLENQCRFPVLQPEEPDLSKYVRHYRAIRCPATYPIPLVTQLRNGQILFGKPHRNKLEEEVDCYTREISGTLKPSVRKVVELGDWLELPPNKRVSLQWHQFVVKCYYSMSRKLLFHDVFTNIPDAKPQYFPQNNANTSNYSISIFIIDSAAKSQFYRHMPLTLKFMEENDFQVFQGYTKIGDNSAINLLALLAGMIYEPEERG</sequence>
<dbReference type="AlphaFoldDB" id="A0A915CY41"/>
<reference evidence="2" key="1">
    <citation type="submission" date="2022-11" db="UniProtKB">
        <authorList>
            <consortium name="WormBaseParasite"/>
        </authorList>
    </citation>
    <scope>IDENTIFICATION</scope>
</reference>
<dbReference type="Pfam" id="PF02995">
    <property type="entry name" value="DUF229"/>
    <property type="match status" value="1"/>
</dbReference>
<dbReference type="WBParaSite" id="jg13498">
    <property type="protein sequence ID" value="jg13498"/>
    <property type="gene ID" value="jg13498"/>
</dbReference>
<dbReference type="InterPro" id="IPR004245">
    <property type="entry name" value="DUF229"/>
</dbReference>
<dbReference type="PANTHER" id="PTHR10974">
    <property type="entry name" value="FI08016P-RELATED"/>
    <property type="match status" value="1"/>
</dbReference>
<protein>
    <submittedName>
        <fullName evidence="2">Uncharacterized protein</fullName>
    </submittedName>
</protein>
<evidence type="ECO:0000313" key="2">
    <source>
        <dbReference type="WBParaSite" id="jg13498"/>
    </source>
</evidence>
<dbReference type="GO" id="GO:0005615">
    <property type="term" value="C:extracellular space"/>
    <property type="evidence" value="ECO:0007669"/>
    <property type="project" value="TreeGrafter"/>
</dbReference>
<name>A0A915CY41_9BILA</name>
<accession>A0A915CY41</accession>
<proteinExistence type="predicted"/>
<evidence type="ECO:0000313" key="1">
    <source>
        <dbReference type="Proteomes" id="UP000887574"/>
    </source>
</evidence>
<dbReference type="Proteomes" id="UP000887574">
    <property type="component" value="Unplaced"/>
</dbReference>